<evidence type="ECO:0000256" key="1">
    <source>
        <dbReference type="ARBA" id="ARBA00010406"/>
    </source>
</evidence>
<dbReference type="InterPro" id="IPR039718">
    <property type="entry name" value="Rrm1"/>
</dbReference>
<dbReference type="VEuPathDB" id="FungiDB:PC110_g21522"/>
<evidence type="ECO:0000259" key="3">
    <source>
        <dbReference type="PROSITE" id="PS00089"/>
    </source>
</evidence>
<dbReference type="EMBL" id="JAENGZ010002760">
    <property type="protein sequence ID" value="KAG6942925.1"/>
    <property type="molecule type" value="Genomic_DNA"/>
</dbReference>
<feature type="domain" description="Ribonucleotide reductase large subunit" evidence="3">
    <location>
        <begin position="48"/>
        <end position="70"/>
    </location>
</feature>
<dbReference type="InterPro" id="IPR000788">
    <property type="entry name" value="RNR_lg_C"/>
</dbReference>
<dbReference type="PANTHER" id="PTHR11573">
    <property type="entry name" value="RIBONUCLEOSIDE-DIPHOSPHATE REDUCTASE LARGE CHAIN"/>
    <property type="match status" value="1"/>
</dbReference>
<accession>A0A8T1TK90</accession>
<dbReference type="PANTHER" id="PTHR11573:SF6">
    <property type="entry name" value="RIBONUCLEOSIDE-DIPHOSPHATE REDUCTASE LARGE SUBUNIT"/>
    <property type="match status" value="1"/>
</dbReference>
<dbReference type="GO" id="GO:0005971">
    <property type="term" value="C:ribonucleoside-diphosphate reductase complex"/>
    <property type="evidence" value="ECO:0007669"/>
    <property type="project" value="TreeGrafter"/>
</dbReference>
<reference evidence="4" key="1">
    <citation type="submission" date="2021-01" db="EMBL/GenBank/DDBJ databases">
        <title>Phytophthora aleatoria, a newly-described species from Pinus radiata is distinct from Phytophthora cactorum isolates based on comparative genomics.</title>
        <authorList>
            <person name="Mcdougal R."/>
            <person name="Panda P."/>
            <person name="Williams N."/>
            <person name="Studholme D.J."/>
        </authorList>
    </citation>
    <scope>NUCLEOTIDE SEQUENCE</scope>
    <source>
        <strain evidence="4">NZFS 3830</strain>
    </source>
</reference>
<comment type="caution">
    <text evidence="4">The sequence shown here is derived from an EMBL/GenBank/DDBJ whole genome shotgun (WGS) entry which is preliminary data.</text>
</comment>
<dbReference type="AlphaFoldDB" id="A0A8T1TK90"/>
<protein>
    <recommendedName>
        <fullName evidence="3">Ribonucleotide reductase large subunit domain-containing protein</fullName>
    </recommendedName>
</protein>
<dbReference type="OrthoDB" id="150552at2759"/>
<organism evidence="4 5">
    <name type="scientific">Phytophthora cactorum</name>
    <dbReference type="NCBI Taxonomy" id="29920"/>
    <lineage>
        <taxon>Eukaryota</taxon>
        <taxon>Sar</taxon>
        <taxon>Stramenopiles</taxon>
        <taxon>Oomycota</taxon>
        <taxon>Peronosporomycetes</taxon>
        <taxon>Peronosporales</taxon>
        <taxon>Peronosporaceae</taxon>
        <taxon>Phytophthora</taxon>
    </lineage>
</organism>
<proteinExistence type="inferred from homology"/>
<evidence type="ECO:0000313" key="4">
    <source>
        <dbReference type="EMBL" id="KAG6942925.1"/>
    </source>
</evidence>
<dbReference type="GO" id="GO:0005524">
    <property type="term" value="F:ATP binding"/>
    <property type="evidence" value="ECO:0007669"/>
    <property type="project" value="TreeGrafter"/>
</dbReference>
<evidence type="ECO:0000256" key="2">
    <source>
        <dbReference type="ARBA" id="ARBA00023116"/>
    </source>
</evidence>
<dbReference type="GO" id="GO:0009263">
    <property type="term" value="P:deoxyribonucleotide biosynthetic process"/>
    <property type="evidence" value="ECO:0007669"/>
    <property type="project" value="UniProtKB-KW"/>
</dbReference>
<name>A0A8T1TK90_9STRA</name>
<evidence type="ECO:0000313" key="5">
    <source>
        <dbReference type="Proteomes" id="UP000688947"/>
    </source>
</evidence>
<dbReference type="GO" id="GO:0004748">
    <property type="term" value="F:ribonucleoside-diphosphate reductase activity, thioredoxin disulfide as acceptor"/>
    <property type="evidence" value="ECO:0007669"/>
    <property type="project" value="TreeGrafter"/>
</dbReference>
<dbReference type="InterPro" id="IPR013346">
    <property type="entry name" value="NrdE_NrdA_C"/>
</dbReference>
<sequence length="265" mass="29747">MYYAALVTSSQLARTHGPYEIFWTSPAAGGELQFDMWGVTPDDDMWDWAALKRDIRKTGLRNSLLIAQMPTAGTSIISGLTESVEVPQINVYTRSTLSGRFQLVNKHLVRALKSIGLWTPSIRSKIIANDGSVQGIAEIPEHIRSVYKTIYEYKLSTFIKMDAARGAFICQSNSSNRYLNTPDMMVLTNTHLYAWKCGLKCSSYYVRIRQIATVANNQIVQQWKFSHGLEVAARFRGMETMQALSELFPHSMVTDGAINILISHG</sequence>
<keyword evidence="2" id="KW-0215">Deoxyribonucleotide synthesis</keyword>
<dbReference type="Proteomes" id="UP000688947">
    <property type="component" value="Unassembled WGS sequence"/>
</dbReference>
<dbReference type="Pfam" id="PF02867">
    <property type="entry name" value="Ribonuc_red_lgC"/>
    <property type="match status" value="1"/>
</dbReference>
<dbReference type="PROSITE" id="PS00089">
    <property type="entry name" value="RIBORED_LARGE"/>
    <property type="match status" value="1"/>
</dbReference>
<gene>
    <name evidence="4" type="ORF">JG687_00018784</name>
</gene>
<comment type="similarity">
    <text evidence="1">Belongs to the ribonucleoside diphosphate reductase large chain family.</text>
</comment>